<comment type="caution">
    <text evidence="1">The sequence shown here is derived from an EMBL/GenBank/DDBJ whole genome shotgun (WGS) entry which is preliminary data.</text>
</comment>
<name>A0ABQ3VJ78_9CHLR</name>
<proteinExistence type="predicted"/>
<evidence type="ECO:0000313" key="2">
    <source>
        <dbReference type="Proteomes" id="UP000635565"/>
    </source>
</evidence>
<dbReference type="RefSeq" id="WP_201363356.1">
    <property type="nucleotide sequence ID" value="NZ_BNJJ01000010.1"/>
</dbReference>
<gene>
    <name evidence="1" type="ORF">KSZ_37220</name>
</gene>
<sequence length="102" mass="11716">MSNTIHSDRYSLSTIRTFVSNQQDIAESAPLIEQQVRPEEIFTDASNQPSGPIDLLYRFTNDFQKPALGFQQVDSEQDEEEMYSLVYIDPSLSEAWQSHVSR</sequence>
<accession>A0ABQ3VJ78</accession>
<dbReference type="EMBL" id="BNJJ01000010">
    <property type="protein sequence ID" value="GHO85716.1"/>
    <property type="molecule type" value="Genomic_DNA"/>
</dbReference>
<keyword evidence="2" id="KW-1185">Reference proteome</keyword>
<organism evidence="1 2">
    <name type="scientific">Dictyobacter formicarum</name>
    <dbReference type="NCBI Taxonomy" id="2778368"/>
    <lineage>
        <taxon>Bacteria</taxon>
        <taxon>Bacillati</taxon>
        <taxon>Chloroflexota</taxon>
        <taxon>Ktedonobacteria</taxon>
        <taxon>Ktedonobacterales</taxon>
        <taxon>Dictyobacteraceae</taxon>
        <taxon>Dictyobacter</taxon>
    </lineage>
</organism>
<reference evidence="1 2" key="1">
    <citation type="journal article" date="2021" name="Int. J. Syst. Evol. Microbiol.">
        <title>Reticulibacter mediterranei gen. nov., sp. nov., within the new family Reticulibacteraceae fam. nov., and Ktedonospora formicarum gen. nov., sp. nov., Ktedonobacter robiniae sp. nov., Dictyobacter formicarum sp. nov. and Dictyobacter arantiisoli sp. nov., belonging to the class Ktedonobacteria.</title>
        <authorList>
            <person name="Yabe S."/>
            <person name="Zheng Y."/>
            <person name="Wang C.M."/>
            <person name="Sakai Y."/>
            <person name="Abe K."/>
            <person name="Yokota A."/>
            <person name="Donadio S."/>
            <person name="Cavaletti L."/>
            <person name="Monciardini P."/>
        </authorList>
    </citation>
    <scope>NUCLEOTIDE SEQUENCE [LARGE SCALE GENOMIC DNA]</scope>
    <source>
        <strain evidence="1 2">SOSP1-9</strain>
    </source>
</reference>
<protein>
    <submittedName>
        <fullName evidence="1">Uncharacterized protein</fullName>
    </submittedName>
</protein>
<evidence type="ECO:0000313" key="1">
    <source>
        <dbReference type="EMBL" id="GHO85716.1"/>
    </source>
</evidence>
<dbReference type="Proteomes" id="UP000635565">
    <property type="component" value="Unassembled WGS sequence"/>
</dbReference>